<dbReference type="AlphaFoldDB" id="A0A835V0L5"/>
<keyword evidence="8" id="KW-0479">Metal-binding</keyword>
<keyword evidence="4" id="KW-0540">Nuclease</keyword>
<evidence type="ECO:0000256" key="2">
    <source>
        <dbReference type="ARBA" id="ARBA00010489"/>
    </source>
</evidence>
<evidence type="ECO:0000259" key="9">
    <source>
        <dbReference type="PROSITE" id="PS50157"/>
    </source>
</evidence>
<evidence type="ECO:0000256" key="5">
    <source>
        <dbReference type="ARBA" id="ARBA00022801"/>
    </source>
</evidence>
<dbReference type="Gene3D" id="3.30.420.10">
    <property type="entry name" value="Ribonuclease H-like superfamily/Ribonuclease H"/>
    <property type="match status" value="1"/>
</dbReference>
<evidence type="ECO:0000256" key="1">
    <source>
        <dbReference type="ARBA" id="ARBA00004123"/>
    </source>
</evidence>
<keyword evidence="8" id="KW-0863">Zinc-finger</keyword>
<comment type="subcellular location">
    <subcellularLocation>
        <location evidence="1">Nucleus</location>
    </subcellularLocation>
</comment>
<keyword evidence="6" id="KW-0269">Exonuclease</keyword>
<evidence type="ECO:0000256" key="8">
    <source>
        <dbReference type="PROSITE-ProRule" id="PRU00042"/>
    </source>
</evidence>
<dbReference type="InterPro" id="IPR013087">
    <property type="entry name" value="Znf_C2H2_type"/>
</dbReference>
<comment type="similarity">
    <text evidence="2">Belongs to the REXO4 family.</text>
</comment>
<keyword evidence="11" id="KW-1185">Reference proteome</keyword>
<evidence type="ECO:0000256" key="7">
    <source>
        <dbReference type="ARBA" id="ARBA00023242"/>
    </source>
</evidence>
<dbReference type="Pfam" id="PF00929">
    <property type="entry name" value="RNase_T"/>
    <property type="match status" value="1"/>
</dbReference>
<dbReference type="InterPro" id="IPR036397">
    <property type="entry name" value="RNaseH_sf"/>
</dbReference>
<evidence type="ECO:0000256" key="4">
    <source>
        <dbReference type="ARBA" id="ARBA00022722"/>
    </source>
</evidence>
<dbReference type="Proteomes" id="UP000636800">
    <property type="component" value="Chromosome 5"/>
</dbReference>
<dbReference type="InterPro" id="IPR047021">
    <property type="entry name" value="REXO1/3/4-like"/>
</dbReference>
<dbReference type="PROSITE" id="PS50157">
    <property type="entry name" value="ZINC_FINGER_C2H2_2"/>
    <property type="match status" value="1"/>
</dbReference>
<dbReference type="GO" id="GO:0005634">
    <property type="term" value="C:nucleus"/>
    <property type="evidence" value="ECO:0007669"/>
    <property type="project" value="UniProtKB-SubCell"/>
</dbReference>
<proteinExistence type="inferred from homology"/>
<evidence type="ECO:0000256" key="6">
    <source>
        <dbReference type="ARBA" id="ARBA00022839"/>
    </source>
</evidence>
<keyword evidence="8" id="KW-0862">Zinc</keyword>
<dbReference type="GO" id="GO:0006364">
    <property type="term" value="P:rRNA processing"/>
    <property type="evidence" value="ECO:0007669"/>
    <property type="project" value="InterPro"/>
</dbReference>
<name>A0A835V0L5_VANPL</name>
<feature type="domain" description="C2H2-type" evidence="9">
    <location>
        <begin position="14"/>
        <end position="43"/>
    </location>
</feature>
<dbReference type="EMBL" id="JADCNL010000005">
    <property type="protein sequence ID" value="KAG0481027.1"/>
    <property type="molecule type" value="Genomic_DNA"/>
</dbReference>
<evidence type="ECO:0000313" key="10">
    <source>
        <dbReference type="EMBL" id="KAG0481027.1"/>
    </source>
</evidence>
<accession>A0A835V0L5</accession>
<dbReference type="PANTHER" id="PTHR12801">
    <property type="entry name" value="RNA EXONUCLEASE REXO1 / RECO3 FAMILY MEMBER-RELATED"/>
    <property type="match status" value="1"/>
</dbReference>
<dbReference type="GO" id="GO:0008408">
    <property type="term" value="F:3'-5' exonuclease activity"/>
    <property type="evidence" value="ECO:0007669"/>
    <property type="project" value="InterPro"/>
</dbReference>
<evidence type="ECO:0000313" key="11">
    <source>
        <dbReference type="Proteomes" id="UP000636800"/>
    </source>
</evidence>
<dbReference type="InterPro" id="IPR037431">
    <property type="entry name" value="REX4_DEDDh_dom"/>
</dbReference>
<dbReference type="OrthoDB" id="765152at2759"/>
<protein>
    <recommendedName>
        <fullName evidence="3">RNA exonuclease 4</fullName>
    </recommendedName>
</protein>
<dbReference type="PROSITE" id="PS00028">
    <property type="entry name" value="ZINC_FINGER_C2H2_1"/>
    <property type="match status" value="1"/>
</dbReference>
<keyword evidence="5" id="KW-0378">Hydrolase</keyword>
<organism evidence="10 11">
    <name type="scientific">Vanilla planifolia</name>
    <name type="common">Vanilla</name>
    <dbReference type="NCBI Taxonomy" id="51239"/>
    <lineage>
        <taxon>Eukaryota</taxon>
        <taxon>Viridiplantae</taxon>
        <taxon>Streptophyta</taxon>
        <taxon>Embryophyta</taxon>
        <taxon>Tracheophyta</taxon>
        <taxon>Spermatophyta</taxon>
        <taxon>Magnoliopsida</taxon>
        <taxon>Liliopsida</taxon>
        <taxon>Asparagales</taxon>
        <taxon>Orchidaceae</taxon>
        <taxon>Vanilloideae</taxon>
        <taxon>Vanilleae</taxon>
        <taxon>Vanilla</taxon>
    </lineage>
</organism>
<keyword evidence="7" id="KW-0539">Nucleus</keyword>
<dbReference type="SUPFAM" id="SSF53098">
    <property type="entry name" value="Ribonuclease H-like"/>
    <property type="match status" value="1"/>
</dbReference>
<evidence type="ECO:0000256" key="3">
    <source>
        <dbReference type="ARBA" id="ARBA00016937"/>
    </source>
</evidence>
<dbReference type="GO" id="GO:0008270">
    <property type="term" value="F:zinc ion binding"/>
    <property type="evidence" value="ECO:0007669"/>
    <property type="project" value="UniProtKB-KW"/>
</dbReference>
<dbReference type="SMART" id="SM00479">
    <property type="entry name" value="EXOIII"/>
    <property type="match status" value="1"/>
</dbReference>
<gene>
    <name evidence="10" type="ORF">HPP92_011885</name>
</gene>
<dbReference type="PANTHER" id="PTHR12801:SF123">
    <property type="entry name" value="RNA EXONUCLEASE 4"/>
    <property type="match status" value="1"/>
</dbReference>
<sequence>MDANEVEHPTTSRHKCSACFKQYNKKEYLIEHMKISYHSSHQPKCMVCKKHCKTLESVREHLTGTLSKSNCAKVFEKLGCNLCLEIFHNSEDLIAHKFTCNLAPITFPGLKELLVDQGELYIKDHSEVPKVIAMDCEMVGCGSDGSLDVCVRVCLVDINENVIFHSYVKPIIPVTDYRYEITGICEEDLIDAKPINEVQERILKILYNGEESIARIRLHGGKACLLVGHSLDIDLDCLRINYPDHLIRDSAKYVPLLKTNLVSHSLKYLTKMYLGYQIQSGVHDPFEDCVATLRLYKRLRMQEHHDVEHLAEDDIPEFFDTKTRNIDLMKGDELLKKSANELLEMSTSNYRCWCLDRQLCINHRWPSQNSGSYCCNWNATIHGDFYSSAAASN</sequence>
<dbReference type="InterPro" id="IPR012337">
    <property type="entry name" value="RNaseH-like_sf"/>
</dbReference>
<dbReference type="GO" id="GO:0003676">
    <property type="term" value="F:nucleic acid binding"/>
    <property type="evidence" value="ECO:0007669"/>
    <property type="project" value="InterPro"/>
</dbReference>
<comment type="caution">
    <text evidence="10">The sequence shown here is derived from an EMBL/GenBank/DDBJ whole genome shotgun (WGS) entry which is preliminary data.</text>
</comment>
<reference evidence="10 11" key="1">
    <citation type="journal article" date="2020" name="Nat. Food">
        <title>A phased Vanilla planifolia genome enables genetic improvement of flavour and production.</title>
        <authorList>
            <person name="Hasing T."/>
            <person name="Tang H."/>
            <person name="Brym M."/>
            <person name="Khazi F."/>
            <person name="Huang T."/>
            <person name="Chambers A.H."/>
        </authorList>
    </citation>
    <scope>NUCLEOTIDE SEQUENCE [LARGE SCALE GENOMIC DNA]</scope>
    <source>
        <tissue evidence="10">Leaf</tissue>
    </source>
</reference>
<dbReference type="InterPro" id="IPR013520">
    <property type="entry name" value="Ribonucl_H"/>
</dbReference>
<dbReference type="CDD" id="cd06144">
    <property type="entry name" value="REX4_like"/>
    <property type="match status" value="1"/>
</dbReference>